<dbReference type="OrthoDB" id="44841at2759"/>
<name>A0A4Z2DZ88_9TELE</name>
<proteinExistence type="predicted"/>
<accession>A0A4Z2DZ88</accession>
<gene>
    <name evidence="1" type="primary">PDLIM1_1</name>
    <name evidence="1" type="ORF">EYF80_068052</name>
</gene>
<keyword evidence="2" id="KW-1185">Reference proteome</keyword>
<dbReference type="AlphaFoldDB" id="A0A4Z2DZ88"/>
<evidence type="ECO:0000313" key="1">
    <source>
        <dbReference type="EMBL" id="TNN21836.1"/>
    </source>
</evidence>
<evidence type="ECO:0000313" key="2">
    <source>
        <dbReference type="Proteomes" id="UP000314294"/>
    </source>
</evidence>
<dbReference type="Gene3D" id="2.30.42.10">
    <property type="match status" value="1"/>
</dbReference>
<dbReference type="InterPro" id="IPR036034">
    <property type="entry name" value="PDZ_sf"/>
</dbReference>
<protein>
    <submittedName>
        <fullName evidence="1">PDZ and LIM domain protein 1</fullName>
    </submittedName>
</protein>
<dbReference type="SUPFAM" id="SSF50156">
    <property type="entry name" value="PDZ domain-like"/>
    <property type="match status" value="1"/>
</dbReference>
<dbReference type="Proteomes" id="UP000314294">
    <property type="component" value="Unassembled WGS sequence"/>
</dbReference>
<sequence>MPLRVLVRGPGPWGFRLVGGKDFEQPLTISRVSARVAGYRRVTGSWRS</sequence>
<dbReference type="EMBL" id="SRLO01025614">
    <property type="protein sequence ID" value="TNN21836.1"/>
    <property type="molecule type" value="Genomic_DNA"/>
</dbReference>
<comment type="caution">
    <text evidence="1">The sequence shown here is derived from an EMBL/GenBank/DDBJ whole genome shotgun (WGS) entry which is preliminary data.</text>
</comment>
<reference evidence="1 2" key="1">
    <citation type="submission" date="2019-03" db="EMBL/GenBank/DDBJ databases">
        <title>First draft genome of Liparis tanakae, snailfish: a comprehensive survey of snailfish specific genes.</title>
        <authorList>
            <person name="Kim W."/>
            <person name="Song I."/>
            <person name="Jeong J.-H."/>
            <person name="Kim D."/>
            <person name="Kim S."/>
            <person name="Ryu S."/>
            <person name="Song J.Y."/>
            <person name="Lee S.K."/>
        </authorList>
    </citation>
    <scope>NUCLEOTIDE SEQUENCE [LARGE SCALE GENOMIC DNA]</scope>
    <source>
        <tissue evidence="1">Muscle</tissue>
    </source>
</reference>
<organism evidence="1 2">
    <name type="scientific">Liparis tanakae</name>
    <name type="common">Tanaka's snailfish</name>
    <dbReference type="NCBI Taxonomy" id="230148"/>
    <lineage>
        <taxon>Eukaryota</taxon>
        <taxon>Metazoa</taxon>
        <taxon>Chordata</taxon>
        <taxon>Craniata</taxon>
        <taxon>Vertebrata</taxon>
        <taxon>Euteleostomi</taxon>
        <taxon>Actinopterygii</taxon>
        <taxon>Neopterygii</taxon>
        <taxon>Teleostei</taxon>
        <taxon>Neoteleostei</taxon>
        <taxon>Acanthomorphata</taxon>
        <taxon>Eupercaria</taxon>
        <taxon>Perciformes</taxon>
        <taxon>Cottioidei</taxon>
        <taxon>Cottales</taxon>
        <taxon>Liparidae</taxon>
        <taxon>Liparis</taxon>
    </lineage>
</organism>